<proteinExistence type="predicted"/>
<dbReference type="Proteomes" id="UP000799753">
    <property type="component" value="Unassembled WGS sequence"/>
</dbReference>
<dbReference type="EMBL" id="MU006787">
    <property type="protein sequence ID" value="KAF2639240.1"/>
    <property type="molecule type" value="Genomic_DNA"/>
</dbReference>
<reference evidence="2" key="1">
    <citation type="journal article" date="2020" name="Stud. Mycol.">
        <title>101 Dothideomycetes genomes: a test case for predicting lifestyles and emergence of pathogens.</title>
        <authorList>
            <person name="Haridas S."/>
            <person name="Albert R."/>
            <person name="Binder M."/>
            <person name="Bloem J."/>
            <person name="Labutti K."/>
            <person name="Salamov A."/>
            <person name="Andreopoulos B."/>
            <person name="Baker S."/>
            <person name="Barry K."/>
            <person name="Bills G."/>
            <person name="Bluhm B."/>
            <person name="Cannon C."/>
            <person name="Castanera R."/>
            <person name="Culley D."/>
            <person name="Daum C."/>
            <person name="Ezra D."/>
            <person name="Gonzalez J."/>
            <person name="Henrissat B."/>
            <person name="Kuo A."/>
            <person name="Liang C."/>
            <person name="Lipzen A."/>
            <person name="Lutzoni F."/>
            <person name="Magnuson J."/>
            <person name="Mondo S."/>
            <person name="Nolan M."/>
            <person name="Ohm R."/>
            <person name="Pangilinan J."/>
            <person name="Park H.-J."/>
            <person name="Ramirez L."/>
            <person name="Alfaro M."/>
            <person name="Sun H."/>
            <person name="Tritt A."/>
            <person name="Yoshinaga Y."/>
            <person name="Zwiers L.-H."/>
            <person name="Turgeon B."/>
            <person name="Goodwin S."/>
            <person name="Spatafora J."/>
            <person name="Crous P."/>
            <person name="Grigoriev I."/>
        </authorList>
    </citation>
    <scope>NUCLEOTIDE SEQUENCE</scope>
    <source>
        <strain evidence="2">CBS 473.64</strain>
    </source>
</reference>
<keyword evidence="3" id="KW-1185">Reference proteome</keyword>
<sequence>MANDYKPSFDITSIELHNTTTTTTTPRPPSPAPTYRSSSSWWSKKDKDTEPACLALSIKLFNVLRPPQPNSINVIINGMAPGQTPSVSVATSTLSTTTTTAQSPSDTKASGPTEDNSGKPQSVGDPLLVTTKVGNLLVTFTVTGSGVVPTTMATSTVKRV</sequence>
<feature type="compositionally biased region" description="Low complexity" evidence="1">
    <location>
        <begin position="84"/>
        <end position="107"/>
    </location>
</feature>
<accession>A0A6A6RV78</accession>
<feature type="compositionally biased region" description="Low complexity" evidence="1">
    <location>
        <begin position="33"/>
        <end position="42"/>
    </location>
</feature>
<evidence type="ECO:0000313" key="3">
    <source>
        <dbReference type="Proteomes" id="UP000799753"/>
    </source>
</evidence>
<evidence type="ECO:0000313" key="2">
    <source>
        <dbReference type="EMBL" id="KAF2639240.1"/>
    </source>
</evidence>
<gene>
    <name evidence="2" type="ORF">P280DRAFT_470619</name>
</gene>
<feature type="region of interest" description="Disordered" evidence="1">
    <location>
        <begin position="1"/>
        <end position="45"/>
    </location>
</feature>
<evidence type="ECO:0000256" key="1">
    <source>
        <dbReference type="SAM" id="MobiDB-lite"/>
    </source>
</evidence>
<organism evidence="2 3">
    <name type="scientific">Massarina eburnea CBS 473.64</name>
    <dbReference type="NCBI Taxonomy" id="1395130"/>
    <lineage>
        <taxon>Eukaryota</taxon>
        <taxon>Fungi</taxon>
        <taxon>Dikarya</taxon>
        <taxon>Ascomycota</taxon>
        <taxon>Pezizomycotina</taxon>
        <taxon>Dothideomycetes</taxon>
        <taxon>Pleosporomycetidae</taxon>
        <taxon>Pleosporales</taxon>
        <taxon>Massarineae</taxon>
        <taxon>Massarinaceae</taxon>
        <taxon>Massarina</taxon>
    </lineage>
</organism>
<protein>
    <submittedName>
        <fullName evidence="2">Uncharacterized protein</fullName>
    </submittedName>
</protein>
<feature type="compositionally biased region" description="Polar residues" evidence="1">
    <location>
        <begin position="108"/>
        <end position="120"/>
    </location>
</feature>
<dbReference type="AlphaFoldDB" id="A0A6A6RV78"/>
<name>A0A6A6RV78_9PLEO</name>
<feature type="region of interest" description="Disordered" evidence="1">
    <location>
        <begin position="79"/>
        <end position="126"/>
    </location>
</feature>